<evidence type="ECO:0000313" key="1">
    <source>
        <dbReference type="EMBL" id="ATQ69107.1"/>
    </source>
</evidence>
<dbReference type="PANTHER" id="PTHR40266:SF2">
    <property type="entry name" value="TOXIN HIGB-1"/>
    <property type="match status" value="1"/>
</dbReference>
<dbReference type="InterPro" id="IPR035093">
    <property type="entry name" value="RelE/ParE_toxin_dom_sf"/>
</dbReference>
<dbReference type="Gene3D" id="3.30.2310.20">
    <property type="entry name" value="RelE-like"/>
    <property type="match status" value="1"/>
</dbReference>
<keyword evidence="2" id="KW-1185">Reference proteome</keyword>
<dbReference type="PANTHER" id="PTHR40266">
    <property type="entry name" value="TOXIN HIGB-1"/>
    <property type="match status" value="1"/>
</dbReference>
<dbReference type="SUPFAM" id="SSF143011">
    <property type="entry name" value="RelE-like"/>
    <property type="match status" value="1"/>
</dbReference>
<dbReference type="Proteomes" id="UP000230709">
    <property type="component" value="Chromosome"/>
</dbReference>
<dbReference type="EMBL" id="CP023737">
    <property type="protein sequence ID" value="ATQ69107.1"/>
    <property type="molecule type" value="Genomic_DNA"/>
</dbReference>
<proteinExistence type="predicted"/>
<protein>
    <submittedName>
        <fullName evidence="1">Plasmid maintenance system killer protein</fullName>
    </submittedName>
</protein>
<sequence>MIRSVKGTVTRQFVETGKSKFSGLDEALARQRLAELDSAASLDDLPPLRSVGLHRLSGDRKGQWAIKVNGPWRIAFRFEDGDAFEVEIVDYH</sequence>
<organism evidence="1 2">
    <name type="scientific">Methylosinus trichosporium (strain ATCC 35070 / NCIMB 11131 / UNIQEM 75 / OB3b)</name>
    <dbReference type="NCBI Taxonomy" id="595536"/>
    <lineage>
        <taxon>Bacteria</taxon>
        <taxon>Pseudomonadati</taxon>
        <taxon>Pseudomonadota</taxon>
        <taxon>Alphaproteobacteria</taxon>
        <taxon>Hyphomicrobiales</taxon>
        <taxon>Methylocystaceae</taxon>
        <taxon>Methylosinus</taxon>
    </lineage>
</organism>
<reference evidence="2" key="1">
    <citation type="submission" date="2017-10" db="EMBL/GenBank/DDBJ databases">
        <title>Completed PacBio SMRT sequence of Methylosinus trichosporium OB3b reveals presence of a third large plasmid.</title>
        <authorList>
            <person name="Charles T.C."/>
            <person name="Lynch M.D.J."/>
            <person name="Heil J.R."/>
            <person name="Cheng J."/>
        </authorList>
    </citation>
    <scope>NUCLEOTIDE SEQUENCE [LARGE SCALE GENOMIC DNA]</scope>
    <source>
        <strain evidence="2">OB3b</strain>
    </source>
</reference>
<accession>A0A2D2D276</accession>
<name>A0A2D2D276_METT3</name>
<gene>
    <name evidence="1" type="ORF">CQW49_15415</name>
</gene>
<dbReference type="Pfam" id="PF05015">
    <property type="entry name" value="HigB-like_toxin"/>
    <property type="match status" value="1"/>
</dbReference>
<dbReference type="RefSeq" id="WP_003615036.1">
    <property type="nucleotide sequence ID" value="NZ_ADVE02000001.1"/>
</dbReference>
<dbReference type="InterPro" id="IPR007711">
    <property type="entry name" value="HigB-1"/>
</dbReference>
<dbReference type="AlphaFoldDB" id="A0A2D2D276"/>
<dbReference type="KEGG" id="mtw:CQW49_15415"/>
<evidence type="ECO:0000313" key="2">
    <source>
        <dbReference type="Proteomes" id="UP000230709"/>
    </source>
</evidence>
<dbReference type="STRING" id="595536.GCA_000178815_02099"/>